<keyword evidence="4" id="KW-0862">Zinc</keyword>
<evidence type="ECO:0000256" key="4">
    <source>
        <dbReference type="ARBA" id="ARBA00022833"/>
    </source>
</evidence>
<reference evidence="7 8" key="1">
    <citation type="journal article" date="2016" name="Mol. Biol. Evol.">
        <title>Comparative Genomics of Early-Diverging Mushroom-Forming Fungi Provides Insights into the Origins of Lignocellulose Decay Capabilities.</title>
        <authorList>
            <person name="Nagy L.G."/>
            <person name="Riley R."/>
            <person name="Tritt A."/>
            <person name="Adam C."/>
            <person name="Daum C."/>
            <person name="Floudas D."/>
            <person name="Sun H."/>
            <person name="Yadav J.S."/>
            <person name="Pangilinan J."/>
            <person name="Larsson K.H."/>
            <person name="Matsuura K."/>
            <person name="Barry K."/>
            <person name="Labutti K."/>
            <person name="Kuo R."/>
            <person name="Ohm R.A."/>
            <person name="Bhattacharya S.S."/>
            <person name="Shirouzu T."/>
            <person name="Yoshinaga Y."/>
            <person name="Martin F.M."/>
            <person name="Grigoriev I.V."/>
            <person name="Hibbett D.S."/>
        </authorList>
    </citation>
    <scope>NUCLEOTIDE SEQUENCE [LARGE SCALE GENOMIC DNA]</scope>
    <source>
        <strain evidence="7 8">HHB9708</strain>
    </source>
</reference>
<keyword evidence="8" id="KW-1185">Reference proteome</keyword>
<evidence type="ECO:0000313" key="7">
    <source>
        <dbReference type="EMBL" id="KZS96352.1"/>
    </source>
</evidence>
<dbReference type="EMBL" id="KV419399">
    <property type="protein sequence ID" value="KZS96352.1"/>
    <property type="molecule type" value="Genomic_DNA"/>
</dbReference>
<keyword evidence="3" id="KW-0479">Metal-binding</keyword>
<dbReference type="InterPro" id="IPR020843">
    <property type="entry name" value="ER"/>
</dbReference>
<dbReference type="CDD" id="cd05285">
    <property type="entry name" value="sorbitol_DH"/>
    <property type="match status" value="1"/>
</dbReference>
<dbReference type="InterPro" id="IPR011032">
    <property type="entry name" value="GroES-like_sf"/>
</dbReference>
<sequence length="411" mass="44254">MSSALPLHTSAVLHGAQDIQLEARTSWPPAPGEAQVAVMSTGLCGSDLHYYQHARNGDFVVRAPLVLGHEGAGIITALGPPLPHSPSSNSPLDASHPLNRPLRVGDRVALEAGIMCRSCSFCLSGRYNLCSKMRFCSSAKTFPHSDGTLQSKMNHPIALLHPLPQNLSFHLGSLAEPLSVILHATRRAALPRASTIAIFGAGTIGLLAASLVRSQPFSASRILMLDINQARLDYARNNGFVDDTFCLPLARREEAKEWSAEEKIQRARANIGKAFAHFGYSEGEGVDCVYECTGAEPCIQMGIFASRPGGRLLVIGMGSSNVNLPLLSAATREVDIVGVFRYVDTYPEALQLLSENEDLRMKAEKLVTHQFPLSRTTEAFELLGRGRGPQGEVVLKVMVGPAGVGERDVVE</sequence>
<dbReference type="STRING" id="1314777.A0A164XWC7"/>
<dbReference type="Pfam" id="PF00107">
    <property type="entry name" value="ADH_zinc_N"/>
    <property type="match status" value="1"/>
</dbReference>
<evidence type="ECO:0000259" key="6">
    <source>
        <dbReference type="SMART" id="SM00829"/>
    </source>
</evidence>
<dbReference type="AlphaFoldDB" id="A0A164XWC7"/>
<dbReference type="Gene3D" id="3.90.180.10">
    <property type="entry name" value="Medium-chain alcohol dehydrogenases, catalytic domain"/>
    <property type="match status" value="1"/>
</dbReference>
<dbReference type="SMART" id="SM00829">
    <property type="entry name" value="PKS_ER"/>
    <property type="match status" value="1"/>
</dbReference>
<dbReference type="OrthoDB" id="5363962at2759"/>
<dbReference type="InterPro" id="IPR045306">
    <property type="entry name" value="SDH-like"/>
</dbReference>
<dbReference type="Gene3D" id="3.40.50.720">
    <property type="entry name" value="NAD(P)-binding Rossmann-like Domain"/>
    <property type="match status" value="1"/>
</dbReference>
<evidence type="ECO:0000256" key="2">
    <source>
        <dbReference type="ARBA" id="ARBA00008072"/>
    </source>
</evidence>
<dbReference type="SUPFAM" id="SSF50129">
    <property type="entry name" value="GroES-like"/>
    <property type="match status" value="1"/>
</dbReference>
<dbReference type="PANTHER" id="PTHR43161:SF25">
    <property type="entry name" value="ALCOHOL DEHYDROGENASE, PUTATIVE (AFU_ORTHOLOGUE AFUA_1G14390)-RELATED"/>
    <property type="match status" value="1"/>
</dbReference>
<proteinExistence type="inferred from homology"/>
<comment type="cofactor">
    <cofactor evidence="1">
        <name>Zn(2+)</name>
        <dbReference type="ChEBI" id="CHEBI:29105"/>
    </cofactor>
</comment>
<protein>
    <submittedName>
        <fullName evidence="7">GroES-like protein</fullName>
    </submittedName>
</protein>
<dbReference type="SUPFAM" id="SSF51735">
    <property type="entry name" value="NAD(P)-binding Rossmann-fold domains"/>
    <property type="match status" value="1"/>
</dbReference>
<evidence type="ECO:0000256" key="1">
    <source>
        <dbReference type="ARBA" id="ARBA00001947"/>
    </source>
</evidence>
<dbReference type="Pfam" id="PF08240">
    <property type="entry name" value="ADH_N"/>
    <property type="match status" value="1"/>
</dbReference>
<keyword evidence="5" id="KW-0560">Oxidoreductase</keyword>
<dbReference type="PANTHER" id="PTHR43161">
    <property type="entry name" value="SORBITOL DEHYDROGENASE"/>
    <property type="match status" value="1"/>
</dbReference>
<name>A0A164XWC7_9AGAM</name>
<dbReference type="InterPro" id="IPR036291">
    <property type="entry name" value="NAD(P)-bd_dom_sf"/>
</dbReference>
<feature type="domain" description="Enoyl reductase (ER)" evidence="6">
    <location>
        <begin position="15"/>
        <end position="395"/>
    </location>
</feature>
<dbReference type="GO" id="GO:0006062">
    <property type="term" value="P:sorbitol catabolic process"/>
    <property type="evidence" value="ECO:0007669"/>
    <property type="project" value="TreeGrafter"/>
</dbReference>
<dbReference type="InterPro" id="IPR013154">
    <property type="entry name" value="ADH-like_N"/>
</dbReference>
<accession>A0A164XWC7</accession>
<dbReference type="Proteomes" id="UP000076722">
    <property type="component" value="Unassembled WGS sequence"/>
</dbReference>
<evidence type="ECO:0000256" key="5">
    <source>
        <dbReference type="ARBA" id="ARBA00023002"/>
    </source>
</evidence>
<evidence type="ECO:0000313" key="8">
    <source>
        <dbReference type="Proteomes" id="UP000076722"/>
    </source>
</evidence>
<comment type="similarity">
    <text evidence="2">Belongs to the zinc-containing alcohol dehydrogenase family.</text>
</comment>
<gene>
    <name evidence="7" type="ORF">SISNIDRAFT_451036</name>
</gene>
<evidence type="ECO:0000256" key="3">
    <source>
        <dbReference type="ARBA" id="ARBA00022723"/>
    </source>
</evidence>
<dbReference type="InterPro" id="IPR013149">
    <property type="entry name" value="ADH-like_C"/>
</dbReference>
<organism evidence="7 8">
    <name type="scientific">Sistotremastrum niveocremeum HHB9708</name>
    <dbReference type="NCBI Taxonomy" id="1314777"/>
    <lineage>
        <taxon>Eukaryota</taxon>
        <taxon>Fungi</taxon>
        <taxon>Dikarya</taxon>
        <taxon>Basidiomycota</taxon>
        <taxon>Agaricomycotina</taxon>
        <taxon>Agaricomycetes</taxon>
        <taxon>Sistotremastrales</taxon>
        <taxon>Sistotremastraceae</taxon>
        <taxon>Sertulicium</taxon>
        <taxon>Sertulicium niveocremeum</taxon>
    </lineage>
</organism>
<dbReference type="GO" id="GO:0003939">
    <property type="term" value="F:L-iditol 2-dehydrogenase (NAD+) activity"/>
    <property type="evidence" value="ECO:0007669"/>
    <property type="project" value="TreeGrafter"/>
</dbReference>
<dbReference type="GO" id="GO:0046872">
    <property type="term" value="F:metal ion binding"/>
    <property type="evidence" value="ECO:0007669"/>
    <property type="project" value="UniProtKB-KW"/>
</dbReference>